<name>A0A3B0TAP3_9ZZZZ</name>
<protein>
    <submittedName>
        <fullName evidence="2">Uncharacterized protein</fullName>
    </submittedName>
</protein>
<sequence length="111" mass="13266">MDSETVRFVKGVGNYVCDVIRSYSAALALAMLIVGVGIWLVWDFRIRPLFIPKAEIEAVVDKLIAEHDPRAEEIAHIEEDRAWRYSKIYQQEKWRRVRRELWRRHRAGEWE</sequence>
<keyword evidence="1" id="KW-0472">Membrane</keyword>
<reference evidence="2" key="1">
    <citation type="submission" date="2018-06" db="EMBL/GenBank/DDBJ databases">
        <authorList>
            <person name="Zhirakovskaya E."/>
        </authorList>
    </citation>
    <scope>NUCLEOTIDE SEQUENCE</scope>
</reference>
<evidence type="ECO:0000313" key="2">
    <source>
        <dbReference type="EMBL" id="VAW04066.1"/>
    </source>
</evidence>
<feature type="transmembrane region" description="Helical" evidence="1">
    <location>
        <begin position="20"/>
        <end position="42"/>
    </location>
</feature>
<keyword evidence="1" id="KW-0812">Transmembrane</keyword>
<accession>A0A3B0TAP3</accession>
<dbReference type="AlphaFoldDB" id="A0A3B0TAP3"/>
<keyword evidence="1" id="KW-1133">Transmembrane helix</keyword>
<gene>
    <name evidence="2" type="ORF">MNBD_ALPHA04-2020</name>
</gene>
<evidence type="ECO:0000256" key="1">
    <source>
        <dbReference type="SAM" id="Phobius"/>
    </source>
</evidence>
<organism evidence="2">
    <name type="scientific">hydrothermal vent metagenome</name>
    <dbReference type="NCBI Taxonomy" id="652676"/>
    <lineage>
        <taxon>unclassified sequences</taxon>
        <taxon>metagenomes</taxon>
        <taxon>ecological metagenomes</taxon>
    </lineage>
</organism>
<proteinExistence type="predicted"/>
<dbReference type="EMBL" id="UOEF01000390">
    <property type="protein sequence ID" value="VAW04066.1"/>
    <property type="molecule type" value="Genomic_DNA"/>
</dbReference>